<dbReference type="AlphaFoldDB" id="A0A1M7T437"/>
<reference evidence="3 4" key="1">
    <citation type="submission" date="2016-12" db="EMBL/GenBank/DDBJ databases">
        <authorList>
            <person name="Song W.-J."/>
            <person name="Kurnit D.M."/>
        </authorList>
    </citation>
    <scope>NUCLEOTIDE SEQUENCE [LARGE SCALE GENOMIC DNA]</scope>
    <source>
        <strain evidence="3 4">CGMCC 1.10808</strain>
    </source>
</reference>
<keyword evidence="1" id="KW-0175">Coiled coil</keyword>
<feature type="region of interest" description="Disordered" evidence="2">
    <location>
        <begin position="424"/>
        <end position="468"/>
    </location>
</feature>
<dbReference type="RefSeq" id="WP_072747073.1">
    <property type="nucleotide sequence ID" value="NZ_FOHL01000004.1"/>
</dbReference>
<dbReference type="Proteomes" id="UP000184066">
    <property type="component" value="Unassembled WGS sequence"/>
</dbReference>
<evidence type="ECO:0000256" key="1">
    <source>
        <dbReference type="SAM" id="Coils"/>
    </source>
</evidence>
<sequence>MRFVMRAAIGAALTAATLALLALAALRVGDALEARREGGARPQAAAERARVAAVLTLTPTRVRPVIRAHGRVRSGRTLELRASAAGTLAQLSPNFADGGHVAAGELVFALDPAPLQSALERARIARDEANAALAEAEDEVALAEAELASARAQADLRAAALERQRSLRERGVGSDASVEAAQLALAAARQAALGRQQALAAARARVTRAGIALARARLQVADAERELREARVAAPFDGILANAAAAQGRRVAAGERLAELIDLSALEAAFEVSSDEFARLLGPDGRLIDAPVRVLLEMDGLPLSAPAVLARAGAEVAAGGAGRMVYARLDPSAGAFLRPGDFVAVEVTEPELADVAVIPAAAADAAGRILIVNAQGRLEERAVRILRRQGDSLIVADAPFGARYAAARLPQLAPGVRVRPVSADAATGSGAGAGPGAEPGADTRAGKGAGGGAGGGAETGDDTVTLDPARRARLIARVRAAPLPEDERARLLAALSAARAPRALVERLESPEGG</sequence>
<dbReference type="STRING" id="1189325.SAMN04488119_104107"/>
<dbReference type="PANTHER" id="PTHR30469:SF15">
    <property type="entry name" value="HLYD FAMILY OF SECRETION PROTEINS"/>
    <property type="match status" value="1"/>
</dbReference>
<evidence type="ECO:0000256" key="2">
    <source>
        <dbReference type="SAM" id="MobiDB-lite"/>
    </source>
</evidence>
<feature type="coiled-coil region" evidence="1">
    <location>
        <begin position="115"/>
        <end position="162"/>
    </location>
</feature>
<keyword evidence="4" id="KW-1185">Reference proteome</keyword>
<proteinExistence type="predicted"/>
<dbReference type="PANTHER" id="PTHR30469">
    <property type="entry name" value="MULTIDRUG RESISTANCE PROTEIN MDTA"/>
    <property type="match status" value="1"/>
</dbReference>
<dbReference type="GO" id="GO:0015562">
    <property type="term" value="F:efflux transmembrane transporter activity"/>
    <property type="evidence" value="ECO:0007669"/>
    <property type="project" value="TreeGrafter"/>
</dbReference>
<protein>
    <submittedName>
        <fullName evidence="3">HlyD family secretion protein</fullName>
    </submittedName>
</protein>
<evidence type="ECO:0000313" key="3">
    <source>
        <dbReference type="EMBL" id="SHN65414.1"/>
    </source>
</evidence>
<dbReference type="SUPFAM" id="SSF111369">
    <property type="entry name" value="HlyD-like secretion proteins"/>
    <property type="match status" value="2"/>
</dbReference>
<evidence type="ECO:0000313" key="4">
    <source>
        <dbReference type="Proteomes" id="UP000184066"/>
    </source>
</evidence>
<organism evidence="3 4">
    <name type="scientific">Oceanicella actignis</name>
    <dbReference type="NCBI Taxonomy" id="1189325"/>
    <lineage>
        <taxon>Bacteria</taxon>
        <taxon>Pseudomonadati</taxon>
        <taxon>Pseudomonadota</taxon>
        <taxon>Alphaproteobacteria</taxon>
        <taxon>Rhodobacterales</taxon>
        <taxon>Paracoccaceae</taxon>
        <taxon>Oceanicella</taxon>
    </lineage>
</organism>
<feature type="compositionally biased region" description="Gly residues" evidence="2">
    <location>
        <begin position="447"/>
        <end position="458"/>
    </location>
</feature>
<gene>
    <name evidence="3" type="ORF">SAMN05216200_104107</name>
</gene>
<dbReference type="EMBL" id="FRDL01000004">
    <property type="protein sequence ID" value="SHN65414.1"/>
    <property type="molecule type" value="Genomic_DNA"/>
</dbReference>
<dbReference type="GO" id="GO:1990281">
    <property type="term" value="C:efflux pump complex"/>
    <property type="evidence" value="ECO:0007669"/>
    <property type="project" value="TreeGrafter"/>
</dbReference>
<dbReference type="Gene3D" id="2.40.50.100">
    <property type="match status" value="2"/>
</dbReference>
<dbReference type="Gene3D" id="1.10.287.470">
    <property type="entry name" value="Helix hairpin bin"/>
    <property type="match status" value="2"/>
</dbReference>
<name>A0A1M7T437_9RHOB</name>
<accession>A0A1M7T437</accession>
<dbReference type="Gene3D" id="2.40.30.170">
    <property type="match status" value="1"/>
</dbReference>